<sequence>MLKYLLLCTILSITLPANARQPKVARIAAFYDADAVTELYNTAPLGIRIIYTDSSTQQTTGLLEGNLRWNKLTVTSNNGQVQNGVLRFNREQLVKDNYRITLTVTTPDNATHQTSLQLPAITGIRFNHYADSIKRDIRFYLNIEGKFSSGKVFPLDTNAIRFATSAGKIIGQDLLLPKNDTLKSVTVEAWYKHNDRLYLRSVIPVKQAPDADSLIIKNTDDLFKKKRRH</sequence>
<evidence type="ECO:0008006" key="4">
    <source>
        <dbReference type="Google" id="ProtNLM"/>
    </source>
</evidence>
<evidence type="ECO:0000313" key="2">
    <source>
        <dbReference type="EMBL" id="SKD06439.1"/>
    </source>
</evidence>
<organism evidence="2 3">
    <name type="scientific">Chitinophaga ginsengisegetis</name>
    <dbReference type="NCBI Taxonomy" id="393003"/>
    <lineage>
        <taxon>Bacteria</taxon>
        <taxon>Pseudomonadati</taxon>
        <taxon>Bacteroidota</taxon>
        <taxon>Chitinophagia</taxon>
        <taxon>Chitinophagales</taxon>
        <taxon>Chitinophagaceae</taxon>
        <taxon>Chitinophaga</taxon>
    </lineage>
</organism>
<dbReference type="RefSeq" id="WP_079470701.1">
    <property type="nucleotide sequence ID" value="NZ_FUZZ01000002.1"/>
</dbReference>
<dbReference type="AlphaFoldDB" id="A0A1T5P293"/>
<name>A0A1T5P293_9BACT</name>
<protein>
    <recommendedName>
        <fullName evidence="4">DUF3108 domain-containing protein</fullName>
    </recommendedName>
</protein>
<evidence type="ECO:0000313" key="3">
    <source>
        <dbReference type="Proteomes" id="UP000190166"/>
    </source>
</evidence>
<dbReference type="STRING" id="393003.SAMN05660461_3428"/>
<reference evidence="2 3" key="1">
    <citation type="submission" date="2017-02" db="EMBL/GenBank/DDBJ databases">
        <authorList>
            <person name="Peterson S.W."/>
        </authorList>
    </citation>
    <scope>NUCLEOTIDE SEQUENCE [LARGE SCALE GENOMIC DNA]</scope>
    <source>
        <strain evidence="2 3">DSM 18108</strain>
    </source>
</reference>
<keyword evidence="1" id="KW-0732">Signal</keyword>
<accession>A0A1T5P293</accession>
<proteinExistence type="predicted"/>
<keyword evidence="3" id="KW-1185">Reference proteome</keyword>
<gene>
    <name evidence="2" type="ORF">SAMN05660461_3428</name>
</gene>
<dbReference type="EMBL" id="FUZZ01000002">
    <property type="protein sequence ID" value="SKD06439.1"/>
    <property type="molecule type" value="Genomic_DNA"/>
</dbReference>
<feature type="chain" id="PRO_5012097779" description="DUF3108 domain-containing protein" evidence="1">
    <location>
        <begin position="20"/>
        <end position="229"/>
    </location>
</feature>
<dbReference type="Proteomes" id="UP000190166">
    <property type="component" value="Unassembled WGS sequence"/>
</dbReference>
<evidence type="ECO:0000256" key="1">
    <source>
        <dbReference type="SAM" id="SignalP"/>
    </source>
</evidence>
<feature type="signal peptide" evidence="1">
    <location>
        <begin position="1"/>
        <end position="19"/>
    </location>
</feature>